<proteinExistence type="predicted"/>
<feature type="region of interest" description="Disordered" evidence="1">
    <location>
        <begin position="188"/>
        <end position="208"/>
    </location>
</feature>
<organism evidence="2 3">
    <name type="scientific">Puccinia graminis f. sp. tritici</name>
    <dbReference type="NCBI Taxonomy" id="56615"/>
    <lineage>
        <taxon>Eukaryota</taxon>
        <taxon>Fungi</taxon>
        <taxon>Dikarya</taxon>
        <taxon>Basidiomycota</taxon>
        <taxon>Pucciniomycotina</taxon>
        <taxon>Pucciniomycetes</taxon>
        <taxon>Pucciniales</taxon>
        <taxon>Pucciniaceae</taxon>
        <taxon>Puccinia</taxon>
    </lineage>
</organism>
<gene>
    <name evidence="2" type="ORF">PGT21_012355</name>
</gene>
<name>A0A5B0QF11_PUCGR</name>
<accession>A0A5B0QF11</accession>
<evidence type="ECO:0000313" key="3">
    <source>
        <dbReference type="Proteomes" id="UP000324748"/>
    </source>
</evidence>
<dbReference type="EMBL" id="VSWC01000016">
    <property type="protein sequence ID" value="KAA1111787.1"/>
    <property type="molecule type" value="Genomic_DNA"/>
</dbReference>
<dbReference type="OrthoDB" id="2506684at2759"/>
<dbReference type="AlphaFoldDB" id="A0A5B0QF11"/>
<feature type="region of interest" description="Disordered" evidence="1">
    <location>
        <begin position="253"/>
        <end position="292"/>
    </location>
</feature>
<evidence type="ECO:0000313" key="2">
    <source>
        <dbReference type="EMBL" id="KAA1111787.1"/>
    </source>
</evidence>
<evidence type="ECO:0000256" key="1">
    <source>
        <dbReference type="SAM" id="MobiDB-lite"/>
    </source>
</evidence>
<dbReference type="Proteomes" id="UP000324748">
    <property type="component" value="Unassembled WGS sequence"/>
</dbReference>
<keyword evidence="3" id="KW-1185">Reference proteome</keyword>
<sequence length="292" mass="31999">MSDKNSRPPNHPVSAKHLAYVTEGSLANLPSGQQYGIFTAPGFISCNPADPTDYQVILSANTSAPFSLEAGYVYSLTGKLMVMGHDSPPIFTYFPETMIRVCKIDHFIGDVTNKTSVDAIGTAISVDRETTDNNGVVENNLMVTMRHNNWDPQARSVCFLCDWDMEKEMPVVEVLALSWINPPNAARVQVSGNRTTPNNSPSRPGRNVVLFSQRNHPRETRDPIVPLLDQGIGLSSGHLPVVEEIGSQNEINHDAAEPEGNNVSINLPSQSSPRKRGKVSSPEQPKRKKDDV</sequence>
<protein>
    <submittedName>
        <fullName evidence="2">Uncharacterized protein</fullName>
    </submittedName>
</protein>
<reference evidence="2 3" key="1">
    <citation type="submission" date="2019-05" db="EMBL/GenBank/DDBJ databases">
        <title>Emergence of the Ug99 lineage of the wheat stem rust pathogen through somatic hybridization.</title>
        <authorList>
            <person name="Li F."/>
            <person name="Upadhyaya N.M."/>
            <person name="Sperschneider J."/>
            <person name="Matny O."/>
            <person name="Nguyen-Phuc H."/>
            <person name="Mago R."/>
            <person name="Raley C."/>
            <person name="Miller M.E."/>
            <person name="Silverstein K.A.T."/>
            <person name="Henningsen E."/>
            <person name="Hirsch C.D."/>
            <person name="Visser B."/>
            <person name="Pretorius Z.A."/>
            <person name="Steffenson B.J."/>
            <person name="Schwessinger B."/>
            <person name="Dodds P.N."/>
            <person name="Figueroa M."/>
        </authorList>
    </citation>
    <scope>NUCLEOTIDE SEQUENCE [LARGE SCALE GENOMIC DNA]</scope>
    <source>
        <strain evidence="2">21-0</strain>
    </source>
</reference>
<comment type="caution">
    <text evidence="2">The sequence shown here is derived from an EMBL/GenBank/DDBJ whole genome shotgun (WGS) entry which is preliminary data.</text>
</comment>
<feature type="compositionally biased region" description="Polar residues" evidence="1">
    <location>
        <begin position="261"/>
        <end position="272"/>
    </location>
</feature>
<feature type="compositionally biased region" description="Polar residues" evidence="1">
    <location>
        <begin position="190"/>
        <end position="202"/>
    </location>
</feature>